<dbReference type="SUPFAM" id="SSF88946">
    <property type="entry name" value="Sigma2 domain of RNA polymerase sigma factors"/>
    <property type="match status" value="1"/>
</dbReference>
<proteinExistence type="inferred from homology"/>
<evidence type="ECO:0000256" key="4">
    <source>
        <dbReference type="ARBA" id="ARBA00023125"/>
    </source>
</evidence>
<dbReference type="Pfam" id="PF04542">
    <property type="entry name" value="Sigma70_r2"/>
    <property type="match status" value="1"/>
</dbReference>
<feature type="domain" description="RNA polymerase sigma-70 region 2" evidence="6">
    <location>
        <begin position="14"/>
        <end position="75"/>
    </location>
</feature>
<evidence type="ECO:0000313" key="8">
    <source>
        <dbReference type="EMBL" id="EFA45162.1"/>
    </source>
</evidence>
<accession>D1PTV4</accession>
<dbReference type="eggNOG" id="COG1595">
    <property type="taxonomic scope" value="Bacteria"/>
</dbReference>
<comment type="similarity">
    <text evidence="1">Belongs to the sigma-70 factor family. ECF subfamily.</text>
</comment>
<dbReference type="Pfam" id="PF08281">
    <property type="entry name" value="Sigma70_r4_2"/>
    <property type="match status" value="1"/>
</dbReference>
<evidence type="ECO:0000259" key="6">
    <source>
        <dbReference type="Pfam" id="PF04542"/>
    </source>
</evidence>
<evidence type="ECO:0000313" key="9">
    <source>
        <dbReference type="Proteomes" id="UP000003160"/>
    </source>
</evidence>
<evidence type="ECO:0000259" key="7">
    <source>
        <dbReference type="Pfam" id="PF08281"/>
    </source>
</evidence>
<dbReference type="CDD" id="cd06171">
    <property type="entry name" value="Sigma70_r4"/>
    <property type="match status" value="1"/>
</dbReference>
<evidence type="ECO:0000256" key="3">
    <source>
        <dbReference type="ARBA" id="ARBA00023082"/>
    </source>
</evidence>
<dbReference type="Gene3D" id="1.10.10.10">
    <property type="entry name" value="Winged helix-like DNA-binding domain superfamily/Winged helix DNA-binding domain"/>
    <property type="match status" value="1"/>
</dbReference>
<evidence type="ECO:0000256" key="2">
    <source>
        <dbReference type="ARBA" id="ARBA00023015"/>
    </source>
</evidence>
<keyword evidence="2" id="KW-0805">Transcription regulation</keyword>
<keyword evidence="4" id="KW-0238">DNA-binding</keyword>
<evidence type="ECO:0000256" key="1">
    <source>
        <dbReference type="ARBA" id="ARBA00010641"/>
    </source>
</evidence>
<evidence type="ECO:0000256" key="5">
    <source>
        <dbReference type="ARBA" id="ARBA00023163"/>
    </source>
</evidence>
<dbReference type="InterPro" id="IPR007627">
    <property type="entry name" value="RNA_pol_sigma70_r2"/>
</dbReference>
<dbReference type="GO" id="GO:0006352">
    <property type="term" value="P:DNA-templated transcription initiation"/>
    <property type="evidence" value="ECO:0007669"/>
    <property type="project" value="InterPro"/>
</dbReference>
<dbReference type="PANTHER" id="PTHR43133:SF8">
    <property type="entry name" value="RNA POLYMERASE SIGMA FACTOR HI_1459-RELATED"/>
    <property type="match status" value="1"/>
</dbReference>
<dbReference type="InterPro" id="IPR036388">
    <property type="entry name" value="WH-like_DNA-bd_sf"/>
</dbReference>
<dbReference type="GO" id="GO:0003677">
    <property type="term" value="F:DNA binding"/>
    <property type="evidence" value="ECO:0007669"/>
    <property type="project" value="UniProtKB-KW"/>
</dbReference>
<keyword evidence="9" id="KW-1185">Reference proteome</keyword>
<dbReference type="Gene3D" id="1.10.1740.10">
    <property type="match status" value="1"/>
</dbReference>
<keyword evidence="5" id="KW-0804">Transcription</keyword>
<dbReference type="SUPFAM" id="SSF88659">
    <property type="entry name" value="Sigma3 and sigma4 domains of RNA polymerase sigma factors"/>
    <property type="match status" value="1"/>
</dbReference>
<dbReference type="InterPro" id="IPR013325">
    <property type="entry name" value="RNA_pol_sigma_r2"/>
</dbReference>
<comment type="caution">
    <text evidence="8">The sequence shown here is derived from an EMBL/GenBank/DDBJ whole genome shotgun (WGS) entry which is preliminary data.</text>
</comment>
<reference evidence="8 9" key="1">
    <citation type="submission" date="2009-10" db="EMBL/GenBank/DDBJ databases">
        <authorList>
            <person name="Qin X."/>
            <person name="Bachman B."/>
            <person name="Battles P."/>
            <person name="Bell A."/>
            <person name="Bess C."/>
            <person name="Bickham C."/>
            <person name="Chaboub L."/>
            <person name="Chen D."/>
            <person name="Coyle M."/>
            <person name="Deiros D.R."/>
            <person name="Dinh H."/>
            <person name="Forbes L."/>
            <person name="Fowler G."/>
            <person name="Francisco L."/>
            <person name="Fu Q."/>
            <person name="Gubbala S."/>
            <person name="Hale W."/>
            <person name="Han Y."/>
            <person name="Hemphill L."/>
            <person name="Highlander S.K."/>
            <person name="Hirani K."/>
            <person name="Hogues M."/>
            <person name="Jackson L."/>
            <person name="Jakkamsetti A."/>
            <person name="Javaid M."/>
            <person name="Jiang H."/>
            <person name="Korchina V."/>
            <person name="Kovar C."/>
            <person name="Lara F."/>
            <person name="Lee S."/>
            <person name="Mata R."/>
            <person name="Mathew T."/>
            <person name="Moen C."/>
            <person name="Morales K."/>
            <person name="Munidasa M."/>
            <person name="Nazareth L."/>
            <person name="Ngo R."/>
            <person name="Nguyen L."/>
            <person name="Okwuonu G."/>
            <person name="Ongeri F."/>
            <person name="Patil S."/>
            <person name="Petrosino J."/>
            <person name="Pham C."/>
            <person name="Pham P."/>
            <person name="Pu L.-L."/>
            <person name="Puazo M."/>
            <person name="Raj R."/>
            <person name="Reid J."/>
            <person name="Rouhana J."/>
            <person name="Saada N."/>
            <person name="Shang Y."/>
            <person name="Simmons D."/>
            <person name="Thornton R."/>
            <person name="Warren J."/>
            <person name="Weissenberger G."/>
            <person name="Zhang J."/>
            <person name="Zhang L."/>
            <person name="Zhou C."/>
            <person name="Zhu D."/>
            <person name="Muzny D."/>
            <person name="Worley K."/>
            <person name="Gibbs R."/>
        </authorList>
    </citation>
    <scope>NUCLEOTIDE SEQUENCE [LARGE SCALE GENOMIC DNA]</scope>
    <source>
        <strain evidence="8 9">DSM 17361</strain>
    </source>
</reference>
<dbReference type="GO" id="GO:0016987">
    <property type="term" value="F:sigma factor activity"/>
    <property type="evidence" value="ECO:0007669"/>
    <property type="project" value="UniProtKB-KW"/>
</dbReference>
<dbReference type="InterPro" id="IPR013249">
    <property type="entry name" value="RNA_pol_sigma70_r4_t2"/>
</dbReference>
<dbReference type="PANTHER" id="PTHR43133">
    <property type="entry name" value="RNA POLYMERASE ECF-TYPE SIGMA FACTO"/>
    <property type="match status" value="1"/>
</dbReference>
<protein>
    <submittedName>
        <fullName evidence="8">Sigma-70 region 2</fullName>
    </submittedName>
</protein>
<dbReference type="InterPro" id="IPR014284">
    <property type="entry name" value="RNA_pol_sigma-70_dom"/>
</dbReference>
<dbReference type="InterPro" id="IPR013324">
    <property type="entry name" value="RNA_pol_sigma_r3/r4-like"/>
</dbReference>
<name>D1PTV4_9BACT</name>
<dbReference type="InterPro" id="IPR039425">
    <property type="entry name" value="RNA_pol_sigma-70-like"/>
</dbReference>
<dbReference type="EMBL" id="ACKS01000020">
    <property type="protein sequence ID" value="EFA45162.1"/>
    <property type="molecule type" value="Genomic_DNA"/>
</dbReference>
<dbReference type="AlphaFoldDB" id="D1PTV4"/>
<gene>
    <name evidence="8" type="ORF">HMPREF0645_0389</name>
</gene>
<dbReference type="OrthoDB" id="670026at2"/>
<keyword evidence="3" id="KW-0731">Sigma factor</keyword>
<dbReference type="RefSeq" id="WP_007174738.1">
    <property type="nucleotide sequence ID" value="NZ_GG704782.1"/>
</dbReference>
<dbReference type="NCBIfam" id="TIGR02937">
    <property type="entry name" value="sigma70-ECF"/>
    <property type="match status" value="1"/>
</dbReference>
<dbReference type="Proteomes" id="UP000003160">
    <property type="component" value="Unassembled WGS sequence"/>
</dbReference>
<sequence>MKKISFRDDILPLKNQLYRLAQRITLDSAEAEDIVQETMIKIWNRRASWDEIDNIEAFCFTVCRNLSLDSIRKRGNQNESLDSSQQEHPDHNLSPDELLVERDRLSLVRQIVDGLPEKQRSCIQLRDFEGKTYKDIAKVLQITEEQVKVNIFRGRQTIKQRFHDLNEFGI</sequence>
<feature type="domain" description="RNA polymerase sigma factor 70 region 4 type 2" evidence="7">
    <location>
        <begin position="108"/>
        <end position="157"/>
    </location>
</feature>
<organism evidence="8 9">
    <name type="scientific">Hallella bergensis DSM 17361</name>
    <dbReference type="NCBI Taxonomy" id="585502"/>
    <lineage>
        <taxon>Bacteria</taxon>
        <taxon>Pseudomonadati</taxon>
        <taxon>Bacteroidota</taxon>
        <taxon>Bacteroidia</taxon>
        <taxon>Bacteroidales</taxon>
        <taxon>Prevotellaceae</taxon>
        <taxon>Hallella</taxon>
    </lineage>
</organism>
<dbReference type="HOGENOM" id="CLU_047691_4_4_10"/>